<comment type="subcellular location">
    <subcellularLocation>
        <location evidence="1">Cytoplasm</location>
    </subcellularLocation>
    <subcellularLocation>
        <location evidence="2">Nucleus</location>
        <location evidence="2">Nucleolus</location>
    </subcellularLocation>
</comment>
<name>A0ABN8LHJ1_9CNID</name>
<accession>A0ABN8LHJ1</accession>
<protein>
    <recommendedName>
        <fullName evidence="13">Nucleophosmin</fullName>
    </recommendedName>
</protein>
<gene>
    <name evidence="11" type="ORF">PEVE_00019232</name>
</gene>
<proteinExistence type="inferred from homology"/>
<dbReference type="PANTHER" id="PTHR22747">
    <property type="entry name" value="NUCLEOPLASMIN"/>
    <property type="match status" value="1"/>
</dbReference>
<evidence type="ECO:0000313" key="12">
    <source>
        <dbReference type="Proteomes" id="UP001159427"/>
    </source>
</evidence>
<feature type="compositionally biased region" description="Acidic residues" evidence="8">
    <location>
        <begin position="121"/>
        <end position="133"/>
    </location>
</feature>
<evidence type="ECO:0000256" key="2">
    <source>
        <dbReference type="ARBA" id="ARBA00004604"/>
    </source>
</evidence>
<dbReference type="Proteomes" id="UP001159427">
    <property type="component" value="Unassembled WGS sequence"/>
</dbReference>
<evidence type="ECO:0000256" key="3">
    <source>
        <dbReference type="ARBA" id="ARBA00010744"/>
    </source>
</evidence>
<reference evidence="11 12" key="1">
    <citation type="submission" date="2022-05" db="EMBL/GenBank/DDBJ databases">
        <authorList>
            <consortium name="Genoscope - CEA"/>
            <person name="William W."/>
        </authorList>
    </citation>
    <scope>NUCLEOTIDE SEQUENCE [LARGE SCALE GENOMIC DNA]</scope>
</reference>
<keyword evidence="5" id="KW-0597">Phosphoprotein</keyword>
<keyword evidence="7" id="KW-0539">Nucleus</keyword>
<evidence type="ECO:0000256" key="7">
    <source>
        <dbReference type="ARBA" id="ARBA00023242"/>
    </source>
</evidence>
<dbReference type="EMBL" id="CALNXI010000026">
    <property type="protein sequence ID" value="CAH3015650.1"/>
    <property type="molecule type" value="Genomic_DNA"/>
</dbReference>
<evidence type="ECO:0000313" key="11">
    <source>
        <dbReference type="EMBL" id="CAH3015650.1"/>
    </source>
</evidence>
<dbReference type="PANTHER" id="PTHR22747:SF18">
    <property type="entry name" value="GEO09167P1-RELATED"/>
    <property type="match status" value="1"/>
</dbReference>
<dbReference type="SUPFAM" id="SSF69203">
    <property type="entry name" value="Nucleoplasmin-like core domain"/>
    <property type="match status" value="1"/>
</dbReference>
<evidence type="ECO:0000256" key="1">
    <source>
        <dbReference type="ARBA" id="ARBA00004496"/>
    </source>
</evidence>
<dbReference type="Pfam" id="PF16276">
    <property type="entry name" value="NPM1-C"/>
    <property type="match status" value="1"/>
</dbReference>
<evidence type="ECO:0000256" key="8">
    <source>
        <dbReference type="SAM" id="MobiDB-lite"/>
    </source>
</evidence>
<keyword evidence="6" id="KW-0694">RNA-binding</keyword>
<feature type="compositionally biased region" description="Acidic residues" evidence="8">
    <location>
        <begin position="166"/>
        <end position="186"/>
    </location>
</feature>
<sequence>MAAMEKEFFWGCELSKEKREYSWDSEDEELSKADIEQKLVVSQACLGAKAKSSEKNIVEVTTTDSSDSSVTHTILNLQSGRLDQCRLSLGFPSSVVFKLVEGSGPVHLTGSVYQELFIDQGEGEGDSEDDEEAPNLANSEANLTSKKRPLPSETPTGPPKKLARVEDEEDESGEEEEEEDEDESSEEPVKMEVDKKDKQKKTAETTPKASTNKTEEKDAKAKKTKKDSVEEDESEEESEEEDEDEDEEEEEEEEDDESGEDESEEDDDEDEEDESEEEDEIADSLVAKKKGGKPEQKKPMTNGVSKPGKKTAEEKEKPPKTAAKQQSTTKPGGKDAKKPAPKTPETLSMDQIKEKLKKTPSLPKKVDKFKNYMRSSFKMTDEGTVTKLWDWLQENRK</sequence>
<feature type="domain" description="Nucleoplasmin core" evidence="9">
    <location>
        <begin position="9"/>
        <end position="111"/>
    </location>
</feature>
<feature type="compositionally biased region" description="Basic and acidic residues" evidence="8">
    <location>
        <begin position="187"/>
        <end position="203"/>
    </location>
</feature>
<comment type="similarity">
    <text evidence="3">Belongs to the nucleoplasmin family.</text>
</comment>
<organism evidence="11 12">
    <name type="scientific">Porites evermanni</name>
    <dbReference type="NCBI Taxonomy" id="104178"/>
    <lineage>
        <taxon>Eukaryota</taxon>
        <taxon>Metazoa</taxon>
        <taxon>Cnidaria</taxon>
        <taxon>Anthozoa</taxon>
        <taxon>Hexacorallia</taxon>
        <taxon>Scleractinia</taxon>
        <taxon>Fungiina</taxon>
        <taxon>Poritidae</taxon>
        <taxon>Porites</taxon>
    </lineage>
</organism>
<dbReference type="Gene3D" id="2.60.120.340">
    <property type="entry name" value="Nucleoplasmin core domain"/>
    <property type="match status" value="1"/>
</dbReference>
<keyword evidence="12" id="KW-1185">Reference proteome</keyword>
<feature type="region of interest" description="Disordered" evidence="8">
    <location>
        <begin position="121"/>
        <end position="362"/>
    </location>
</feature>
<evidence type="ECO:0000259" key="9">
    <source>
        <dbReference type="Pfam" id="PF03066"/>
    </source>
</evidence>
<evidence type="ECO:0008006" key="13">
    <source>
        <dbReference type="Google" id="ProtNLM"/>
    </source>
</evidence>
<feature type="compositionally biased region" description="Acidic residues" evidence="8">
    <location>
        <begin position="229"/>
        <end position="282"/>
    </location>
</feature>
<evidence type="ECO:0000256" key="4">
    <source>
        <dbReference type="ARBA" id="ARBA00022490"/>
    </source>
</evidence>
<feature type="domain" description="Nucleophosmin C-terminal" evidence="10">
    <location>
        <begin position="352"/>
        <end position="393"/>
    </location>
</feature>
<dbReference type="InterPro" id="IPR004301">
    <property type="entry name" value="Nucleoplasmin"/>
</dbReference>
<dbReference type="Gene3D" id="1.10.10.2100">
    <property type="match status" value="1"/>
</dbReference>
<evidence type="ECO:0000256" key="6">
    <source>
        <dbReference type="ARBA" id="ARBA00022884"/>
    </source>
</evidence>
<dbReference type="InterPro" id="IPR036824">
    <property type="entry name" value="Nucleoplasmin_core_dom_sf"/>
</dbReference>
<feature type="compositionally biased region" description="Low complexity" evidence="8">
    <location>
        <begin position="320"/>
        <end position="331"/>
    </location>
</feature>
<feature type="compositionally biased region" description="Basic and acidic residues" evidence="8">
    <location>
        <begin position="310"/>
        <end position="319"/>
    </location>
</feature>
<keyword evidence="4" id="KW-0963">Cytoplasm</keyword>
<dbReference type="Pfam" id="PF03066">
    <property type="entry name" value="Nucleoplasmin"/>
    <property type="match status" value="1"/>
</dbReference>
<evidence type="ECO:0000259" key="10">
    <source>
        <dbReference type="Pfam" id="PF16276"/>
    </source>
</evidence>
<evidence type="ECO:0000256" key="5">
    <source>
        <dbReference type="ARBA" id="ARBA00022553"/>
    </source>
</evidence>
<dbReference type="InterPro" id="IPR024057">
    <property type="entry name" value="Nucleoplasmin_core_dom"/>
</dbReference>
<comment type="caution">
    <text evidence="11">The sequence shown here is derived from an EMBL/GenBank/DDBJ whole genome shotgun (WGS) entry which is preliminary data.</text>
</comment>
<dbReference type="InterPro" id="IPR032569">
    <property type="entry name" value="NPM1_C"/>
</dbReference>